<evidence type="ECO:0000259" key="7">
    <source>
        <dbReference type="Pfam" id="PF00005"/>
    </source>
</evidence>
<comment type="similarity">
    <text evidence="2">Belongs to the ABC transporter superfamily. ABCG family. Eye pigment precursor importer (TC 3.A.1.204) subfamily.</text>
</comment>
<name>A0A443QBE1_9ACAR</name>
<accession>A0A443QBE1</accession>
<evidence type="ECO:0000256" key="6">
    <source>
        <dbReference type="ARBA" id="ARBA00023136"/>
    </source>
</evidence>
<dbReference type="InterPro" id="IPR027417">
    <property type="entry name" value="P-loop_NTPase"/>
</dbReference>
<dbReference type="Pfam" id="PF00005">
    <property type="entry name" value="ABC_tran"/>
    <property type="match status" value="1"/>
</dbReference>
<reference evidence="8 9" key="1">
    <citation type="journal article" date="2018" name="Gigascience">
        <title>Genomes of trombidid mites reveal novel predicted allergens and laterally-transferred genes associated with secondary metabolism.</title>
        <authorList>
            <person name="Dong X."/>
            <person name="Chaisiri K."/>
            <person name="Xia D."/>
            <person name="Armstrong S.D."/>
            <person name="Fang Y."/>
            <person name="Donnelly M.J."/>
            <person name="Kadowaki T."/>
            <person name="McGarry J.W."/>
            <person name="Darby A.C."/>
            <person name="Makepeace B.L."/>
        </authorList>
    </citation>
    <scope>NUCLEOTIDE SEQUENCE [LARGE SCALE GENOMIC DNA]</scope>
    <source>
        <strain evidence="8">UoL-WK</strain>
    </source>
</reference>
<gene>
    <name evidence="8" type="ORF">B4U79_08441</name>
</gene>
<keyword evidence="6" id="KW-0472">Membrane</keyword>
<comment type="subcellular location">
    <subcellularLocation>
        <location evidence="1">Membrane</location>
        <topology evidence="1">Multi-pass membrane protein</topology>
    </subcellularLocation>
</comment>
<organism evidence="8 9">
    <name type="scientific">Dinothrombium tinctorium</name>
    <dbReference type="NCBI Taxonomy" id="1965070"/>
    <lineage>
        <taxon>Eukaryota</taxon>
        <taxon>Metazoa</taxon>
        <taxon>Ecdysozoa</taxon>
        <taxon>Arthropoda</taxon>
        <taxon>Chelicerata</taxon>
        <taxon>Arachnida</taxon>
        <taxon>Acari</taxon>
        <taxon>Acariformes</taxon>
        <taxon>Trombidiformes</taxon>
        <taxon>Prostigmata</taxon>
        <taxon>Anystina</taxon>
        <taxon>Parasitengona</taxon>
        <taxon>Trombidioidea</taxon>
        <taxon>Trombidiidae</taxon>
        <taxon>Dinothrombium</taxon>
    </lineage>
</organism>
<evidence type="ECO:0000313" key="9">
    <source>
        <dbReference type="Proteomes" id="UP000285301"/>
    </source>
</evidence>
<evidence type="ECO:0000256" key="2">
    <source>
        <dbReference type="ARBA" id="ARBA00005814"/>
    </source>
</evidence>
<evidence type="ECO:0000313" key="8">
    <source>
        <dbReference type="EMBL" id="RWS00334.1"/>
    </source>
</evidence>
<dbReference type="AlphaFoldDB" id="A0A443QBE1"/>
<dbReference type="InterPro" id="IPR003439">
    <property type="entry name" value="ABC_transporter-like_ATP-bd"/>
</dbReference>
<proteinExistence type="inferred from homology"/>
<dbReference type="PROSITE" id="PS00211">
    <property type="entry name" value="ABC_TRANSPORTER_1"/>
    <property type="match status" value="1"/>
</dbReference>
<keyword evidence="9" id="KW-1185">Reference proteome</keyword>
<dbReference type="PANTHER" id="PTHR48041">
    <property type="entry name" value="ABC TRANSPORTER G FAMILY MEMBER 28"/>
    <property type="match status" value="1"/>
</dbReference>
<protein>
    <submittedName>
        <fullName evidence="8">ABC transporter sub-family G-like protein 1</fullName>
    </submittedName>
</protein>
<dbReference type="Gene3D" id="3.40.50.300">
    <property type="entry name" value="P-loop containing nucleotide triphosphate hydrolases"/>
    <property type="match status" value="1"/>
</dbReference>
<dbReference type="SUPFAM" id="SSF52540">
    <property type="entry name" value="P-loop containing nucleoside triphosphate hydrolases"/>
    <property type="match status" value="1"/>
</dbReference>
<dbReference type="GO" id="GO:0005524">
    <property type="term" value="F:ATP binding"/>
    <property type="evidence" value="ECO:0007669"/>
    <property type="project" value="InterPro"/>
</dbReference>
<dbReference type="GO" id="GO:0042626">
    <property type="term" value="F:ATPase-coupled transmembrane transporter activity"/>
    <property type="evidence" value="ECO:0007669"/>
    <property type="project" value="TreeGrafter"/>
</dbReference>
<keyword evidence="3" id="KW-0813">Transport</keyword>
<feature type="non-terminal residue" evidence="8">
    <location>
        <position position="240"/>
    </location>
</feature>
<dbReference type="Proteomes" id="UP000285301">
    <property type="component" value="Unassembled WGS sequence"/>
</dbReference>
<dbReference type="InterPro" id="IPR050352">
    <property type="entry name" value="ABCG_transporters"/>
</dbReference>
<dbReference type="GO" id="GO:0016020">
    <property type="term" value="C:membrane"/>
    <property type="evidence" value="ECO:0007669"/>
    <property type="project" value="UniProtKB-SubCell"/>
</dbReference>
<dbReference type="PANTHER" id="PTHR48041:SF139">
    <property type="entry name" value="PROTEIN SCARLET"/>
    <property type="match status" value="1"/>
</dbReference>
<evidence type="ECO:0000256" key="1">
    <source>
        <dbReference type="ARBA" id="ARBA00004141"/>
    </source>
</evidence>
<dbReference type="OrthoDB" id="66620at2759"/>
<dbReference type="STRING" id="1965070.A0A443QBE1"/>
<feature type="domain" description="ABC transporter" evidence="7">
    <location>
        <begin position="68"/>
        <end position="231"/>
    </location>
</feature>
<evidence type="ECO:0000256" key="4">
    <source>
        <dbReference type="ARBA" id="ARBA00022692"/>
    </source>
</evidence>
<comment type="caution">
    <text evidence="8">The sequence shown here is derived from an EMBL/GenBank/DDBJ whole genome shotgun (WGS) entry which is preliminary data.</text>
</comment>
<evidence type="ECO:0000256" key="5">
    <source>
        <dbReference type="ARBA" id="ARBA00022989"/>
    </source>
</evidence>
<dbReference type="EMBL" id="NCKU01011730">
    <property type="protein sequence ID" value="RWS00334.1"/>
    <property type="molecule type" value="Genomic_DNA"/>
</dbReference>
<sequence length="240" mass="26869">MRENKISNLLNVNENSMQTKNCEINGESDKFKIIWRQLSYTATNSWWFRLIMYTVGVKNIPKSKKIVKSVNGQIEAGNMVAIMGPSGSGKSTLLETIIGKRVSGREGSIVCTNGSKLLMVFVPQHDSFINVLTVRESILFAAKLKLATALQYKNDNENWVQRLNVNDQMQKFKSASKYFKEVTNKLLKEFNLEVCADDRVSVCSGGQLKRLSIAQELVVLPDILILDEPTTGLDSATCLQ</sequence>
<evidence type="ECO:0000256" key="3">
    <source>
        <dbReference type="ARBA" id="ARBA00022448"/>
    </source>
</evidence>
<keyword evidence="5" id="KW-1133">Transmembrane helix</keyword>
<dbReference type="InterPro" id="IPR017871">
    <property type="entry name" value="ABC_transporter-like_CS"/>
</dbReference>
<dbReference type="GO" id="GO:0016887">
    <property type="term" value="F:ATP hydrolysis activity"/>
    <property type="evidence" value="ECO:0007669"/>
    <property type="project" value="InterPro"/>
</dbReference>
<keyword evidence="4" id="KW-0812">Transmembrane</keyword>